<name>A0A1E7FAR2_9STRA</name>
<dbReference type="GO" id="GO:0071561">
    <property type="term" value="C:nucleus-vacuole junction"/>
    <property type="evidence" value="ECO:0007669"/>
    <property type="project" value="TreeGrafter"/>
</dbReference>
<dbReference type="PANTHER" id="PTHR17583">
    <property type="entry name" value="PHOSPHOINOSITIDE 3-KINASE REGULATORY SUBUNIT 4"/>
    <property type="match status" value="1"/>
</dbReference>
<keyword evidence="4" id="KW-0808">Transferase</keyword>
<dbReference type="EMBL" id="KV784359">
    <property type="protein sequence ID" value="OEU15239.1"/>
    <property type="molecule type" value="Genomic_DNA"/>
</dbReference>
<dbReference type="PANTHER" id="PTHR17583:SF0">
    <property type="entry name" value="PHOSPHOINOSITIDE 3-KINASE REGULATORY SUBUNIT 4"/>
    <property type="match status" value="1"/>
</dbReference>
<dbReference type="SUPFAM" id="SSF48371">
    <property type="entry name" value="ARM repeat"/>
    <property type="match status" value="1"/>
</dbReference>
<dbReference type="SUPFAM" id="SSF50978">
    <property type="entry name" value="WD40 repeat-like"/>
    <property type="match status" value="1"/>
</dbReference>
<feature type="domain" description="Protein kinase" evidence="12">
    <location>
        <begin position="1"/>
        <end position="367"/>
    </location>
</feature>
<keyword evidence="7" id="KW-0418">Kinase</keyword>
<dbReference type="Gene3D" id="1.10.510.10">
    <property type="entry name" value="Transferase(Phosphotransferase) domain 1"/>
    <property type="match status" value="1"/>
</dbReference>
<protein>
    <recommendedName>
        <fullName evidence="1">non-specific serine/threonine protein kinase</fullName>
        <ecNumber evidence="1">2.7.11.1</ecNumber>
    </recommendedName>
</protein>
<dbReference type="InterPro" id="IPR036322">
    <property type="entry name" value="WD40_repeat_dom_sf"/>
</dbReference>
<dbReference type="InterPro" id="IPR045162">
    <property type="entry name" value="Vps15-like"/>
</dbReference>
<organism evidence="13 14">
    <name type="scientific">Fragilariopsis cylindrus CCMP1102</name>
    <dbReference type="NCBI Taxonomy" id="635003"/>
    <lineage>
        <taxon>Eukaryota</taxon>
        <taxon>Sar</taxon>
        <taxon>Stramenopiles</taxon>
        <taxon>Ochrophyta</taxon>
        <taxon>Bacillariophyta</taxon>
        <taxon>Bacillariophyceae</taxon>
        <taxon>Bacillariophycidae</taxon>
        <taxon>Bacillariales</taxon>
        <taxon>Bacillariaceae</taxon>
        <taxon>Fragilariopsis</taxon>
    </lineage>
</organism>
<feature type="repeat" description="HEAT" evidence="9">
    <location>
        <begin position="817"/>
        <end position="856"/>
    </location>
</feature>
<feature type="compositionally biased region" description="Basic and acidic residues" evidence="11">
    <location>
        <begin position="1"/>
        <end position="14"/>
    </location>
</feature>
<dbReference type="InterPro" id="IPR011047">
    <property type="entry name" value="Quinoprotein_ADH-like_sf"/>
</dbReference>
<accession>A0A1E7FAR2</accession>
<evidence type="ECO:0000256" key="6">
    <source>
        <dbReference type="ARBA" id="ARBA00022741"/>
    </source>
</evidence>
<feature type="compositionally biased region" description="Polar residues" evidence="11">
    <location>
        <begin position="18"/>
        <end position="34"/>
    </location>
</feature>
<dbReference type="SMART" id="SM00220">
    <property type="entry name" value="S_TKc"/>
    <property type="match status" value="1"/>
</dbReference>
<feature type="compositionally biased region" description="Low complexity" evidence="11">
    <location>
        <begin position="262"/>
        <end position="275"/>
    </location>
</feature>
<keyword evidence="8" id="KW-0067">ATP-binding</keyword>
<dbReference type="GO" id="GO:0006623">
    <property type="term" value="P:protein targeting to vacuole"/>
    <property type="evidence" value="ECO:0007669"/>
    <property type="project" value="TreeGrafter"/>
</dbReference>
<dbReference type="InterPro" id="IPR011989">
    <property type="entry name" value="ARM-like"/>
</dbReference>
<feature type="repeat" description="WD" evidence="10">
    <location>
        <begin position="1561"/>
        <end position="1591"/>
    </location>
</feature>
<dbReference type="GO" id="GO:0005524">
    <property type="term" value="F:ATP binding"/>
    <property type="evidence" value="ECO:0007669"/>
    <property type="project" value="UniProtKB-KW"/>
</dbReference>
<dbReference type="SMART" id="SM00320">
    <property type="entry name" value="WD40"/>
    <property type="match status" value="5"/>
</dbReference>
<evidence type="ECO:0000256" key="4">
    <source>
        <dbReference type="ARBA" id="ARBA00022679"/>
    </source>
</evidence>
<evidence type="ECO:0000256" key="7">
    <source>
        <dbReference type="ARBA" id="ARBA00022777"/>
    </source>
</evidence>
<dbReference type="SUPFAM" id="SSF50998">
    <property type="entry name" value="Quinoprotein alcohol dehydrogenase-like"/>
    <property type="match status" value="1"/>
</dbReference>
<keyword evidence="2" id="KW-0723">Serine/threonine-protein kinase</keyword>
<feature type="compositionally biased region" description="Basic and acidic residues" evidence="11">
    <location>
        <begin position="1122"/>
        <end position="1131"/>
    </location>
</feature>
<dbReference type="PROSITE" id="PS50077">
    <property type="entry name" value="HEAT_REPEAT"/>
    <property type="match status" value="2"/>
</dbReference>
<dbReference type="GO" id="GO:0034271">
    <property type="term" value="C:phosphatidylinositol 3-kinase complex, class III, type I"/>
    <property type="evidence" value="ECO:0007669"/>
    <property type="project" value="TreeGrafter"/>
</dbReference>
<dbReference type="InParanoid" id="A0A1E7FAR2"/>
<evidence type="ECO:0000256" key="3">
    <source>
        <dbReference type="ARBA" id="ARBA00022574"/>
    </source>
</evidence>
<feature type="region of interest" description="Disordered" evidence="11">
    <location>
        <begin position="238"/>
        <end position="277"/>
    </location>
</feature>
<evidence type="ECO:0000256" key="2">
    <source>
        <dbReference type="ARBA" id="ARBA00022527"/>
    </source>
</evidence>
<evidence type="ECO:0000259" key="12">
    <source>
        <dbReference type="PROSITE" id="PS50011"/>
    </source>
</evidence>
<dbReference type="EC" id="2.7.11.1" evidence="1"/>
<dbReference type="InterPro" id="IPR021133">
    <property type="entry name" value="HEAT_type_2"/>
</dbReference>
<dbReference type="Proteomes" id="UP000095751">
    <property type="component" value="Unassembled WGS sequence"/>
</dbReference>
<dbReference type="OrthoDB" id="242910at2759"/>
<dbReference type="InterPro" id="IPR016024">
    <property type="entry name" value="ARM-type_fold"/>
</dbReference>
<evidence type="ECO:0000256" key="5">
    <source>
        <dbReference type="ARBA" id="ARBA00022737"/>
    </source>
</evidence>
<evidence type="ECO:0000256" key="11">
    <source>
        <dbReference type="SAM" id="MobiDB-lite"/>
    </source>
</evidence>
<dbReference type="GO" id="GO:0005770">
    <property type="term" value="C:late endosome"/>
    <property type="evidence" value="ECO:0007669"/>
    <property type="project" value="TreeGrafter"/>
</dbReference>
<evidence type="ECO:0000256" key="10">
    <source>
        <dbReference type="PROSITE-ProRule" id="PRU00221"/>
    </source>
</evidence>
<sequence length="1591" mass="175977">MWVFFDDHESEAERNGGVSDSTTDTSQNISSTSDAAAKGNPDGVLYYQQRELSRVFRALKDNHNFAPFLYWKAGPAVSNNSNNSFVTNNISNYNTGNAIAVRPAVLVRPYFYTTLSDRLASRPFLDAVEKLWIVYQLLRALDDLHNSASSTDDGKIMPIVHGFLTTENVGLSSWNWVVLLDLSASYKGRTALPDDDPSEYLYYFQERQTTAQSNATSQNIPDASTTTREKRCYLAPERFFTPGNGQSNKSAHDKKGEEFESSETIETSASSSSSTKITAQTLTPAMDIFSAGCCIMETFLNGERAFDLGDLMEYRQRKTYTPTLEQKLNKIEFSSLRAACKHMLSLDPSQRLSAREYLDRLEASGLLPSSFDTLERLMKEVTTNTSSSSIPPHRDIEQNELEPDTGVVVNPDARLAKAAACYATILYETTGIFDEDGKKYFEKVLGQTAVANTIMNGNNQEINKKLSEVEIISPVTTEEKKESDQDTLFAETDALLKKLESLTVFDEVEVVSIASEEAMSFTHQSKEFDEQNGNKISKVTDKGKVRRSQLSESSLLIYLQLVLSTVRHVQRPASKLVALQLMNRVGKHSTDEAKLQRIVPVVVSLLQDQDPLVRASAVEVLTSIMSIVESFPPSDSKVFPQYIFKRVAHLVTDPSLVVRLAFARSVAVLAETAHRFLDISHAVRLYEAVGGGGDGRRGGSTATSQNKKVSASSSNVFGDEVAKLLGESASIKKDNPKTLSRTDSTETIGSDIMGAGRILISSAYSSDLGALHETVSRWVIHITTDASEHSSPAKRALLNDMARLCNFFGLDGVMAFILPQILSFLNDRKDWQLRASLFEHLQSVCQSIGRAATEHFVLPILETALVDSEEVVISRALHCISELLRMGLLSRGVFLGRLAQGGSDESPGYIVGPLDSEVFVVPIIRLFLRFPPSSGHLSTPQGLEKCLYPAWTRERFEKELNRLIAAMEASPTGSLKLAQKIKFPRQDIPGSPSATLPSWYGTLLESQYGQVENVRETAAIRSVSALGKIYGLSIMDQQTEVNSTSSDMTADRAIESLQSRKSKTIEAACRGEWGSETCLDPALTDTSLLLTKLNALNVPPLPPRLSEEKSPIQRPSHPSRQYAREAGDPRDYSQAWKPKIDNVIATSRRAPDVGHTAPVIRLAVSHDQRFFVSGSHDGTCRVWEAEKAEKSNGVLESSLTYSMSNTDVDRKRVNDLVMIEGSHSVASANSDGSVHVWRVDLVSSSSRNLTDANKDTRRVAGSTEIKRINPSEGEILAVNQFNNQGSSLLTFATQKYIHSWDLRCANEPFCLKNFQDTGYITNMAIGSDRNWVVVGTNRGFISLWDLRFQQMMKLWHHSRSSPINRLATSFVPPPQSWVNKGSTSIESKPYIFVASGPNECGMFDVTTGHCSECFRTVEYGSRSPSSRIDGLPRLTEMPLSTPVRRKTLLSQGIGSAKLSDVISSSFQSVNCMVGSTGNSDQSFLITGGCDRRIRYWDFSMPSKCHVTNGLDAVQSRPSFERIDYNNNSRLMLCRQAPAPTLSETGSSKTPRKLFQGTRTLPQCHNDSICDLKFLKNSLLSCSRDCTVKLWR</sequence>
<feature type="region of interest" description="Disordered" evidence="11">
    <location>
        <begin position="1"/>
        <end position="36"/>
    </location>
</feature>
<dbReference type="Gene3D" id="1.25.10.10">
    <property type="entry name" value="Leucine-rich Repeat Variant"/>
    <property type="match status" value="2"/>
</dbReference>
<feature type="repeat" description="HEAT" evidence="9">
    <location>
        <begin position="598"/>
        <end position="630"/>
    </location>
</feature>
<dbReference type="InterPro" id="IPR055231">
    <property type="entry name" value="2AA_helical"/>
</dbReference>
<keyword evidence="14" id="KW-1185">Reference proteome</keyword>
<evidence type="ECO:0000313" key="13">
    <source>
        <dbReference type="EMBL" id="OEU15239.1"/>
    </source>
</evidence>
<keyword evidence="6" id="KW-0547">Nucleotide-binding</keyword>
<keyword evidence="5" id="KW-0677">Repeat</keyword>
<dbReference type="Pfam" id="PF00400">
    <property type="entry name" value="WD40"/>
    <property type="match status" value="3"/>
</dbReference>
<proteinExistence type="predicted"/>
<dbReference type="InterPro" id="IPR011009">
    <property type="entry name" value="Kinase-like_dom_sf"/>
</dbReference>
<gene>
    <name evidence="13" type="ORF">FRACYDRAFT_208793</name>
</gene>
<evidence type="ECO:0000256" key="1">
    <source>
        <dbReference type="ARBA" id="ARBA00012513"/>
    </source>
</evidence>
<evidence type="ECO:0000256" key="9">
    <source>
        <dbReference type="PROSITE-ProRule" id="PRU00103"/>
    </source>
</evidence>
<dbReference type="GO" id="GO:0034272">
    <property type="term" value="C:phosphatidylinositol 3-kinase complex, class III, type II"/>
    <property type="evidence" value="ECO:0007669"/>
    <property type="project" value="TreeGrafter"/>
</dbReference>
<dbReference type="GO" id="GO:0016236">
    <property type="term" value="P:macroautophagy"/>
    <property type="evidence" value="ECO:0007669"/>
    <property type="project" value="InterPro"/>
</dbReference>
<dbReference type="Pfam" id="PF22956">
    <property type="entry name" value="VPS15-like_hel"/>
    <property type="match status" value="2"/>
</dbReference>
<dbReference type="GO" id="GO:0004674">
    <property type="term" value="F:protein serine/threonine kinase activity"/>
    <property type="evidence" value="ECO:0007669"/>
    <property type="project" value="UniProtKB-KW"/>
</dbReference>
<dbReference type="InterPro" id="IPR001680">
    <property type="entry name" value="WD40_rpt"/>
</dbReference>
<keyword evidence="3 10" id="KW-0853">WD repeat</keyword>
<evidence type="ECO:0000313" key="14">
    <source>
        <dbReference type="Proteomes" id="UP000095751"/>
    </source>
</evidence>
<dbReference type="InterPro" id="IPR015943">
    <property type="entry name" value="WD40/YVTN_repeat-like_dom_sf"/>
</dbReference>
<dbReference type="PROSITE" id="PS50294">
    <property type="entry name" value="WD_REPEATS_REGION"/>
    <property type="match status" value="2"/>
</dbReference>
<dbReference type="PROSITE" id="PS50011">
    <property type="entry name" value="PROTEIN_KINASE_DOM"/>
    <property type="match status" value="1"/>
</dbReference>
<dbReference type="Gene3D" id="2.130.10.10">
    <property type="entry name" value="YVTN repeat-like/Quinoprotein amine dehydrogenase"/>
    <property type="match status" value="2"/>
</dbReference>
<dbReference type="PROSITE" id="PS50082">
    <property type="entry name" value="WD_REPEATS_2"/>
    <property type="match status" value="2"/>
</dbReference>
<dbReference type="GO" id="GO:0045324">
    <property type="term" value="P:late endosome to vacuole transport"/>
    <property type="evidence" value="ECO:0007669"/>
    <property type="project" value="InterPro"/>
</dbReference>
<dbReference type="InterPro" id="IPR000719">
    <property type="entry name" value="Prot_kinase_dom"/>
</dbReference>
<feature type="repeat" description="WD" evidence="10">
    <location>
        <begin position="1152"/>
        <end position="1193"/>
    </location>
</feature>
<feature type="region of interest" description="Disordered" evidence="11">
    <location>
        <begin position="1100"/>
        <end position="1135"/>
    </location>
</feature>
<evidence type="ECO:0000256" key="8">
    <source>
        <dbReference type="ARBA" id="ARBA00022840"/>
    </source>
</evidence>
<dbReference type="KEGG" id="fcy:FRACYDRAFT_208793"/>
<reference evidence="13 14" key="1">
    <citation type="submission" date="2016-09" db="EMBL/GenBank/DDBJ databases">
        <title>Extensive genetic diversity and differential bi-allelic expression allows diatom success in the polar Southern Ocean.</title>
        <authorList>
            <consortium name="DOE Joint Genome Institute"/>
            <person name="Mock T."/>
            <person name="Otillar R.P."/>
            <person name="Strauss J."/>
            <person name="Dupont C."/>
            <person name="Frickenhaus S."/>
            <person name="Maumus F."/>
            <person name="Mcmullan M."/>
            <person name="Sanges R."/>
            <person name="Schmutz J."/>
            <person name="Toseland A."/>
            <person name="Valas R."/>
            <person name="Veluchamy A."/>
            <person name="Ward B.J."/>
            <person name="Allen A."/>
            <person name="Barry K."/>
            <person name="Falciatore A."/>
            <person name="Ferrante M."/>
            <person name="Fortunato A.E."/>
            <person name="Gloeckner G."/>
            <person name="Gruber A."/>
            <person name="Hipkin R."/>
            <person name="Janech M."/>
            <person name="Kroth P."/>
            <person name="Leese F."/>
            <person name="Lindquist E."/>
            <person name="Lyon B.R."/>
            <person name="Martin J."/>
            <person name="Mayer C."/>
            <person name="Parker M."/>
            <person name="Quesneville H."/>
            <person name="Raymond J."/>
            <person name="Uhlig C."/>
            <person name="Valentin K.U."/>
            <person name="Worden A.Z."/>
            <person name="Armbrust E.V."/>
            <person name="Bowler C."/>
            <person name="Green B."/>
            <person name="Moulton V."/>
            <person name="Van Oosterhout C."/>
            <person name="Grigoriev I."/>
        </authorList>
    </citation>
    <scope>NUCLEOTIDE SEQUENCE [LARGE SCALE GENOMIC DNA]</scope>
    <source>
        <strain evidence="13 14">CCMP1102</strain>
    </source>
</reference>
<dbReference type="SUPFAM" id="SSF56112">
    <property type="entry name" value="Protein kinase-like (PK-like)"/>
    <property type="match status" value="1"/>
</dbReference>